<dbReference type="AlphaFoldDB" id="A0A3B0X0Z8"/>
<name>A0A3B0X0Z8_9ZZZZ</name>
<evidence type="ECO:0000313" key="2">
    <source>
        <dbReference type="EMBL" id="VAW56557.1"/>
    </source>
</evidence>
<protein>
    <submittedName>
        <fullName evidence="2">Uncharacterized protein</fullName>
    </submittedName>
</protein>
<reference evidence="2" key="1">
    <citation type="submission" date="2018-06" db="EMBL/GenBank/DDBJ databases">
        <authorList>
            <person name="Zhirakovskaya E."/>
        </authorList>
    </citation>
    <scope>NUCLEOTIDE SEQUENCE</scope>
</reference>
<feature type="transmembrane region" description="Helical" evidence="1">
    <location>
        <begin position="21"/>
        <end position="44"/>
    </location>
</feature>
<proteinExistence type="predicted"/>
<gene>
    <name evidence="2" type="ORF">MNBD_GAMMA07-1292</name>
</gene>
<sequence length="269" mass="29371">MKINKLVIKKNRWEEKIKIPYAYIGLYSVIYPLISLVLITLFLLTTGVGPVIAETLTEKVTFKSVKNETIKASGKIVGRYFFVEFNTLSYVNPATFGYFISVFENQQIPYGGQHKPVASYNVTCTTAYCSHALEAPITKAPYIVGIGSSYSLDTVSTTLNFTPGNTEGVLFNPSVSVLKLGINSVVVAYEMPPGYKPIDSKSWVGIWQGEASSTISPIGKADINSLQSYGSQAINKITIQVGATYTIGLFSGPKHEDIVAIAIIKIKPY</sequence>
<organism evidence="2">
    <name type="scientific">hydrothermal vent metagenome</name>
    <dbReference type="NCBI Taxonomy" id="652676"/>
    <lineage>
        <taxon>unclassified sequences</taxon>
        <taxon>metagenomes</taxon>
        <taxon>ecological metagenomes</taxon>
    </lineage>
</organism>
<keyword evidence="1" id="KW-0472">Membrane</keyword>
<accession>A0A3B0X0Z8</accession>
<keyword evidence="1" id="KW-1133">Transmembrane helix</keyword>
<keyword evidence="1" id="KW-0812">Transmembrane</keyword>
<dbReference type="EMBL" id="UOFF01000249">
    <property type="protein sequence ID" value="VAW56557.1"/>
    <property type="molecule type" value="Genomic_DNA"/>
</dbReference>
<evidence type="ECO:0000256" key="1">
    <source>
        <dbReference type="SAM" id="Phobius"/>
    </source>
</evidence>